<dbReference type="STRING" id="195913.SAMN04488004_13532"/>
<name>A0A1I4JDQ7_9RHOB</name>
<dbReference type="Proteomes" id="UP000199550">
    <property type="component" value="Unassembled WGS sequence"/>
</dbReference>
<keyword evidence="1" id="KW-0808">Transferase</keyword>
<dbReference type="RefSeq" id="WP_217646897.1">
    <property type="nucleotide sequence ID" value="NZ_FOTF01000035.1"/>
</dbReference>
<evidence type="ECO:0000313" key="2">
    <source>
        <dbReference type="Proteomes" id="UP000199550"/>
    </source>
</evidence>
<organism evidence="1 2">
    <name type="scientific">Loktanella salsilacus</name>
    <dbReference type="NCBI Taxonomy" id="195913"/>
    <lineage>
        <taxon>Bacteria</taxon>
        <taxon>Pseudomonadati</taxon>
        <taxon>Pseudomonadota</taxon>
        <taxon>Alphaproteobacteria</taxon>
        <taxon>Rhodobacterales</taxon>
        <taxon>Roseobacteraceae</taxon>
        <taxon>Loktanella</taxon>
    </lineage>
</organism>
<accession>A0A1I4JDQ7</accession>
<proteinExistence type="predicted"/>
<protein>
    <submittedName>
        <fullName evidence="1">Serine/threonine-protein kinase HipA</fullName>
    </submittedName>
</protein>
<dbReference type="GO" id="GO:0016301">
    <property type="term" value="F:kinase activity"/>
    <property type="evidence" value="ECO:0007669"/>
    <property type="project" value="UniProtKB-KW"/>
</dbReference>
<dbReference type="EMBL" id="FOTF01000035">
    <property type="protein sequence ID" value="SFL64256.1"/>
    <property type="molecule type" value="Genomic_DNA"/>
</dbReference>
<gene>
    <name evidence="1" type="ORF">SAMN04488004_13532</name>
</gene>
<keyword evidence="1" id="KW-0418">Kinase</keyword>
<dbReference type="AlphaFoldDB" id="A0A1I4JDQ7"/>
<reference evidence="2" key="1">
    <citation type="submission" date="2016-10" db="EMBL/GenBank/DDBJ databases">
        <authorList>
            <person name="Varghese N."/>
            <person name="Submissions S."/>
        </authorList>
    </citation>
    <scope>NUCLEOTIDE SEQUENCE [LARGE SCALE GENOMIC DNA]</scope>
    <source>
        <strain evidence="2">DSM 16199</strain>
    </source>
</reference>
<keyword evidence="2" id="KW-1185">Reference proteome</keyword>
<sequence length="80" mass="8956">MALKLNGKNNRLQRSDFMQVAAIAGLAATRVGEEIDYFLQRFAEAIEGVSVPDLPGMDRDIQERAEAMIALCRERVTAFR</sequence>
<evidence type="ECO:0000313" key="1">
    <source>
        <dbReference type="EMBL" id="SFL64256.1"/>
    </source>
</evidence>